<evidence type="ECO:0000259" key="4">
    <source>
        <dbReference type="Pfam" id="PF13296"/>
    </source>
</evidence>
<dbReference type="Gene3D" id="3.55.50.10">
    <property type="entry name" value="Baseplate protein-like domains"/>
    <property type="match status" value="1"/>
</dbReference>
<comment type="similarity">
    <text evidence="1">Belongs to the VgrG protein family.</text>
</comment>
<dbReference type="InterPro" id="IPR037026">
    <property type="entry name" value="Vgr_OB-fold_dom_sf"/>
</dbReference>
<name>A0A7Y1Q036_9PSED</name>
<sequence length="924" mass="99810">MSSPASTLSSQTRLHSLEAPFPLDQLLHVERWAGTEVLSGLYHWDVLTLSTDHNIPLNPMLGEKITLLTRLADGSHSRRSGLVSTAARLGSDGSLTRYHLTLVPWLWTLTQSFRSRVFQDKSVQAIINQVFAGYELYASWRFTGDAHRLLDNVRPHSYCVQYRESDFDFVQRLLAEEGLGYCFIEDQQAPAGHRMVIFGESPMLPEDTTSTSDSGLRYHRADAMEEQDTVQFMGQHHRLSHRRITLLSSDYKTRQAISASRPVGPECDGLESYDPVGDYAFANLSEAEHYVRLHIDALQVDTSFWQGRGTVRSARAGTRFHLLHAPWVNTEHVRGQEHFLFTRVQSYGTNNLESGAPLLDADLATRLKLDDLDPMVLAEAQRSGLGQQFNAVLHSQPWRPTLADGTGQRLNPVPTAHGPQTAIVVGPDGQTTPGNGSPLHCDAMGRVRVRFHWQADDDRGACWVRVGQAMAGDGFGAQFLPRIGQEVLVHFVNGDIDRPIISKALYNGRGEGGVATTPGGAPAESNMGVYTHARDQRPSAEANLTGGNSPAWHGGGAGETLHRNAAALSGFKTQGFDGNGHNQLVFDDSDKQGRVQMATTQAHTQLNLGHLIHQAGNYRGSFRGLGFELRTDAYGSIRAAKGLLFSTYGIDPQTPAGDAVAAQALLQQQRDLAERFDLAAQIHQTVTLAAHRGVQKANQSALIADQAPLKALHTSLNTTVTNEQLAKAAGEALQRNTHHSIPHSGDALLTLSARDSIAKIAGQSLQWTAGETLTLGSGNDTHMATGGSLRMHSGQAIGYLAGAQKTEGIGLAMIASAGPVDVQAQQSDINLSAQDELKIISIDAEAEMAAGTTLHLAVDGGASLTMEGGNITFACPGTIKVHAQQRKFQGPSGSHFGFPLFPQSVCVPCLLKAMANGALFAELQ</sequence>
<dbReference type="SUPFAM" id="SSF69255">
    <property type="entry name" value="gp5 N-terminal domain-like"/>
    <property type="match status" value="1"/>
</dbReference>
<evidence type="ECO:0000313" key="6">
    <source>
        <dbReference type="Proteomes" id="UP000583279"/>
    </source>
</evidence>
<dbReference type="Gene3D" id="4.10.220.110">
    <property type="match status" value="1"/>
</dbReference>
<evidence type="ECO:0000259" key="3">
    <source>
        <dbReference type="Pfam" id="PF10106"/>
    </source>
</evidence>
<dbReference type="InterPro" id="IPR018769">
    <property type="entry name" value="VgrG2_DUF2345"/>
</dbReference>
<dbReference type="RefSeq" id="WP_169855876.1">
    <property type="nucleotide sequence ID" value="NZ_JAAQYK010000005.1"/>
</dbReference>
<dbReference type="NCBIfam" id="TIGR01646">
    <property type="entry name" value="vgr_GE"/>
    <property type="match status" value="1"/>
</dbReference>
<dbReference type="SUPFAM" id="SSF69279">
    <property type="entry name" value="Phage tail proteins"/>
    <property type="match status" value="2"/>
</dbReference>
<dbReference type="InterPro" id="IPR006533">
    <property type="entry name" value="T6SS_Vgr_RhsGE"/>
</dbReference>
<accession>A0A7Y1Q036</accession>
<feature type="domain" description="Gp5/Type VI secretion system Vgr protein OB-fold" evidence="2">
    <location>
        <begin position="442"/>
        <end position="506"/>
    </location>
</feature>
<dbReference type="NCBIfam" id="TIGR03361">
    <property type="entry name" value="VI_Rhs_Vgr"/>
    <property type="match status" value="1"/>
</dbReference>
<dbReference type="Pfam" id="PF10106">
    <property type="entry name" value="DUF2345"/>
    <property type="match status" value="1"/>
</dbReference>
<proteinExistence type="inferred from homology"/>
<dbReference type="Pfam" id="PF04717">
    <property type="entry name" value="Phage_base_V"/>
    <property type="match status" value="1"/>
</dbReference>
<dbReference type="Gene3D" id="2.30.110.50">
    <property type="match status" value="1"/>
</dbReference>
<evidence type="ECO:0000313" key="5">
    <source>
        <dbReference type="EMBL" id="NNA45413.1"/>
    </source>
</evidence>
<dbReference type="InterPro" id="IPR028244">
    <property type="entry name" value="T6SS_Rhs_Vgr_dom"/>
</dbReference>
<evidence type="ECO:0000256" key="1">
    <source>
        <dbReference type="ARBA" id="ARBA00005558"/>
    </source>
</evidence>
<dbReference type="InterPro" id="IPR006531">
    <property type="entry name" value="Gp5/Vgr_OB"/>
</dbReference>
<dbReference type="Gene3D" id="2.40.50.230">
    <property type="entry name" value="Gp5 N-terminal domain"/>
    <property type="match status" value="1"/>
</dbReference>
<organism evidence="5 6">
    <name type="scientific">Pseudomonas lactis</name>
    <dbReference type="NCBI Taxonomy" id="1615674"/>
    <lineage>
        <taxon>Bacteria</taxon>
        <taxon>Pseudomonadati</taxon>
        <taxon>Pseudomonadota</taxon>
        <taxon>Gammaproteobacteria</taxon>
        <taxon>Pseudomonadales</taxon>
        <taxon>Pseudomonadaceae</taxon>
        <taxon>Pseudomonas</taxon>
    </lineage>
</organism>
<reference evidence="5 6" key="1">
    <citation type="journal article" date="2020" name="Front. Microbiol.">
        <title>Genetic Organization of the aprX-lipA2 Operon Affects the Proteolytic Potential of Pseudomonas Species in Milk.</title>
        <authorList>
            <person name="Maier C."/>
            <person name="Huptas C."/>
            <person name="von Neubeck M."/>
            <person name="Scherer S."/>
            <person name="Wenning M."/>
            <person name="Lucking G."/>
        </authorList>
    </citation>
    <scope>NUCLEOTIDE SEQUENCE [LARGE SCALE GENOMIC DNA]</scope>
    <source>
        <strain evidence="5 6">WS 4997</strain>
    </source>
</reference>
<dbReference type="Pfam" id="PF05954">
    <property type="entry name" value="Phage_GPD"/>
    <property type="match status" value="1"/>
</dbReference>
<protein>
    <submittedName>
        <fullName evidence="5">Type VI secretion system tip protein VgrG</fullName>
    </submittedName>
</protein>
<dbReference type="InterPro" id="IPR017847">
    <property type="entry name" value="T6SS_RhsGE_Vgr_subset"/>
</dbReference>
<dbReference type="AlphaFoldDB" id="A0A7Y1Q036"/>
<feature type="domain" description="Putative type VI secretion system Rhs element associated Vgr" evidence="4">
    <location>
        <begin position="575"/>
        <end position="679"/>
    </location>
</feature>
<gene>
    <name evidence="5" type="primary">tssI</name>
    <name evidence="5" type="ORF">HBO18_14895</name>
</gene>
<dbReference type="EMBL" id="JAAQYK010000005">
    <property type="protein sequence ID" value="NNA45413.1"/>
    <property type="molecule type" value="Genomic_DNA"/>
</dbReference>
<dbReference type="Pfam" id="PF13296">
    <property type="entry name" value="T6SS_Vgr"/>
    <property type="match status" value="1"/>
</dbReference>
<evidence type="ECO:0000259" key="2">
    <source>
        <dbReference type="Pfam" id="PF04717"/>
    </source>
</evidence>
<comment type="caution">
    <text evidence="5">The sequence shown here is derived from an EMBL/GenBank/DDBJ whole genome shotgun (WGS) entry which is preliminary data.</text>
</comment>
<dbReference type="Proteomes" id="UP000583279">
    <property type="component" value="Unassembled WGS sequence"/>
</dbReference>
<feature type="domain" description="DUF2345" evidence="3">
    <location>
        <begin position="738"/>
        <end position="892"/>
    </location>
</feature>